<proteinExistence type="predicted"/>
<sequence>MTDEGEGTTSSIYNENMNSILEYKLILHWLNRVCRHNP</sequence>
<protein>
    <submittedName>
        <fullName evidence="1">(rape) hypothetical protein</fullName>
    </submittedName>
</protein>
<dbReference type="EMBL" id="HG994373">
    <property type="protein sequence ID" value="CAF1715871.1"/>
    <property type="molecule type" value="Genomic_DNA"/>
</dbReference>
<name>A0A816ISE5_BRANA</name>
<accession>A0A816ISE5</accession>
<organism evidence="1">
    <name type="scientific">Brassica napus</name>
    <name type="common">Rape</name>
    <dbReference type="NCBI Taxonomy" id="3708"/>
    <lineage>
        <taxon>Eukaryota</taxon>
        <taxon>Viridiplantae</taxon>
        <taxon>Streptophyta</taxon>
        <taxon>Embryophyta</taxon>
        <taxon>Tracheophyta</taxon>
        <taxon>Spermatophyta</taxon>
        <taxon>Magnoliopsida</taxon>
        <taxon>eudicotyledons</taxon>
        <taxon>Gunneridae</taxon>
        <taxon>Pentapetalae</taxon>
        <taxon>rosids</taxon>
        <taxon>malvids</taxon>
        <taxon>Brassicales</taxon>
        <taxon>Brassicaceae</taxon>
        <taxon>Brassiceae</taxon>
        <taxon>Brassica</taxon>
    </lineage>
</organism>
<dbReference type="AlphaFoldDB" id="A0A816ISE5"/>
<gene>
    <name evidence="1" type="ORF">DARMORV10_C09P05070.1</name>
</gene>
<evidence type="ECO:0000313" key="1">
    <source>
        <dbReference type="EMBL" id="CAF1715871.1"/>
    </source>
</evidence>
<dbReference type="Proteomes" id="UP001295469">
    <property type="component" value="Chromosome C09"/>
</dbReference>
<reference evidence="1" key="1">
    <citation type="submission" date="2021-01" db="EMBL/GenBank/DDBJ databases">
        <authorList>
            <consortium name="Genoscope - CEA"/>
            <person name="William W."/>
        </authorList>
    </citation>
    <scope>NUCLEOTIDE SEQUENCE</scope>
</reference>